<keyword evidence="1 3" id="KW-0378">Hydrolase</keyword>
<dbReference type="GO" id="GO:0005634">
    <property type="term" value="C:nucleus"/>
    <property type="evidence" value="ECO:0007669"/>
    <property type="project" value="TreeGrafter"/>
</dbReference>
<dbReference type="STRING" id="27334.A0A0A2I157"/>
<dbReference type="GeneID" id="27673699"/>
<dbReference type="GO" id="GO:0017000">
    <property type="term" value="P:antibiotic biosynthetic process"/>
    <property type="evidence" value="ECO:0007669"/>
    <property type="project" value="UniProtKB-ARBA"/>
</dbReference>
<dbReference type="InterPro" id="IPR050593">
    <property type="entry name" value="LovG"/>
</dbReference>
<dbReference type="SUPFAM" id="SSF53474">
    <property type="entry name" value="alpha/beta-Hydrolases"/>
    <property type="match status" value="1"/>
</dbReference>
<dbReference type="EMBL" id="JQFZ01000288">
    <property type="protein sequence ID" value="KGO51436.1"/>
    <property type="molecule type" value="Genomic_DNA"/>
</dbReference>
<dbReference type="Gene3D" id="3.40.50.1820">
    <property type="entry name" value="alpha/beta hydrolase"/>
    <property type="match status" value="1"/>
</dbReference>
<dbReference type="GO" id="GO:0072330">
    <property type="term" value="P:monocarboxylic acid biosynthetic process"/>
    <property type="evidence" value="ECO:0007669"/>
    <property type="project" value="UniProtKB-ARBA"/>
</dbReference>
<feature type="domain" description="Serine hydrolase" evidence="2">
    <location>
        <begin position="1"/>
        <end position="227"/>
    </location>
</feature>
<dbReference type="RefSeq" id="XP_016594389.1">
    <property type="nucleotide sequence ID" value="XM_016738280.1"/>
</dbReference>
<dbReference type="InterPro" id="IPR029058">
    <property type="entry name" value="AB_hydrolase_fold"/>
</dbReference>
<keyword evidence="4" id="KW-1185">Reference proteome</keyword>
<proteinExistence type="predicted"/>
<evidence type="ECO:0000313" key="3">
    <source>
        <dbReference type="EMBL" id="KGO51436.1"/>
    </source>
</evidence>
<evidence type="ECO:0000313" key="4">
    <source>
        <dbReference type="Proteomes" id="UP000030143"/>
    </source>
</evidence>
<dbReference type="Proteomes" id="UP000030143">
    <property type="component" value="Unassembled WGS sequence"/>
</dbReference>
<dbReference type="Pfam" id="PF03959">
    <property type="entry name" value="FSH1"/>
    <property type="match status" value="1"/>
</dbReference>
<dbReference type="PhylomeDB" id="A0A0A2I157"/>
<comment type="caution">
    <text evidence="3">The sequence shown here is derived from an EMBL/GenBank/DDBJ whole genome shotgun (WGS) entry which is preliminary data.</text>
</comment>
<dbReference type="GO" id="GO:0016787">
    <property type="term" value="F:hydrolase activity"/>
    <property type="evidence" value="ECO:0007669"/>
    <property type="project" value="UniProtKB-KW"/>
</dbReference>
<evidence type="ECO:0000256" key="1">
    <source>
        <dbReference type="ARBA" id="ARBA00022801"/>
    </source>
</evidence>
<sequence>MKILMIHGSRQSGELFRAKLQALEKLIHRAVGPLQADGVELVYPTAPFAVKLPSSGTSELRNRHGAWNWFDSESIDGLYPGLEGGLESIASILKDSGPFDGIVGFSQGAAAAAMVASLLEENRKDAFVRLEAEAGIPYPACFATLEHPPLKFVVSISGYVASHPAYHAFYNPVIRTPVLHFLGSMDTVVDESASMRLVESCQEFGDGKNQTVIWHTGGHVVPSGKREFAAVAHFIKSNAT</sequence>
<reference evidence="3 4" key="1">
    <citation type="journal article" date="2015" name="Mol. Plant Microbe Interact.">
        <title>Genome, transcriptome, and functional analyses of Penicillium expansum provide new insights into secondary metabolism and pathogenicity.</title>
        <authorList>
            <person name="Ballester A.R."/>
            <person name="Marcet-Houben M."/>
            <person name="Levin E."/>
            <person name="Sela N."/>
            <person name="Selma-Lazaro C."/>
            <person name="Carmona L."/>
            <person name="Wisniewski M."/>
            <person name="Droby S."/>
            <person name="Gonzalez-Candelas L."/>
            <person name="Gabaldon T."/>
        </authorList>
    </citation>
    <scope>NUCLEOTIDE SEQUENCE [LARGE SCALE GENOMIC DNA]</scope>
    <source>
        <strain evidence="3 4">MD-8</strain>
    </source>
</reference>
<dbReference type="HOGENOM" id="CLU_051938_2_0_1"/>
<gene>
    <name evidence="3" type="ORF">PEX2_010030</name>
</gene>
<dbReference type="PANTHER" id="PTHR48070">
    <property type="entry name" value="ESTERASE OVCA2"/>
    <property type="match status" value="1"/>
</dbReference>
<accession>A0A0A2I157</accession>
<dbReference type="AlphaFoldDB" id="A0A0A2I157"/>
<dbReference type="GO" id="GO:0005737">
    <property type="term" value="C:cytoplasm"/>
    <property type="evidence" value="ECO:0007669"/>
    <property type="project" value="TreeGrafter"/>
</dbReference>
<dbReference type="PANTHER" id="PTHR48070:SF6">
    <property type="entry name" value="ESTERASE OVCA2"/>
    <property type="match status" value="1"/>
</dbReference>
<dbReference type="InterPro" id="IPR005645">
    <property type="entry name" value="FSH-like_dom"/>
</dbReference>
<dbReference type="OrthoDB" id="2094269at2759"/>
<dbReference type="GO" id="GO:0019748">
    <property type="term" value="P:secondary metabolic process"/>
    <property type="evidence" value="ECO:0007669"/>
    <property type="project" value="TreeGrafter"/>
</dbReference>
<organism evidence="3 4">
    <name type="scientific">Penicillium expansum</name>
    <name type="common">Blue mold rot fungus</name>
    <dbReference type="NCBI Taxonomy" id="27334"/>
    <lineage>
        <taxon>Eukaryota</taxon>
        <taxon>Fungi</taxon>
        <taxon>Dikarya</taxon>
        <taxon>Ascomycota</taxon>
        <taxon>Pezizomycotina</taxon>
        <taxon>Eurotiomycetes</taxon>
        <taxon>Eurotiomycetidae</taxon>
        <taxon>Eurotiales</taxon>
        <taxon>Aspergillaceae</taxon>
        <taxon>Penicillium</taxon>
    </lineage>
</organism>
<dbReference type="VEuPathDB" id="FungiDB:PEXP_006980"/>
<evidence type="ECO:0000259" key="2">
    <source>
        <dbReference type="Pfam" id="PF03959"/>
    </source>
</evidence>
<protein>
    <submittedName>
        <fullName evidence="3">Serine hydrolase FSH</fullName>
    </submittedName>
</protein>
<name>A0A0A2I157_PENEN</name>